<dbReference type="HAMAP" id="MF_01930">
    <property type="entry name" value="PurN"/>
    <property type="match status" value="1"/>
</dbReference>
<evidence type="ECO:0000259" key="5">
    <source>
        <dbReference type="Pfam" id="PF00551"/>
    </source>
</evidence>
<evidence type="ECO:0000256" key="1">
    <source>
        <dbReference type="ARBA" id="ARBA00005054"/>
    </source>
</evidence>
<dbReference type="Gene3D" id="3.40.50.170">
    <property type="entry name" value="Formyl transferase, N-terminal domain"/>
    <property type="match status" value="1"/>
</dbReference>
<dbReference type="InterPro" id="IPR036477">
    <property type="entry name" value="Formyl_transf_N_sf"/>
</dbReference>
<dbReference type="SUPFAM" id="SSF53328">
    <property type="entry name" value="Formyltransferase"/>
    <property type="match status" value="1"/>
</dbReference>
<evidence type="ECO:0000313" key="7">
    <source>
        <dbReference type="Proteomes" id="UP000321523"/>
    </source>
</evidence>
<keyword evidence="7" id="KW-1185">Reference proteome</keyword>
<comment type="caution">
    <text evidence="6">The sequence shown here is derived from an EMBL/GenBank/DDBJ whole genome shotgun (WGS) entry which is preliminary data.</text>
</comment>
<evidence type="ECO:0000313" key="6">
    <source>
        <dbReference type="EMBL" id="GEO36055.1"/>
    </source>
</evidence>
<dbReference type="GO" id="GO:0004644">
    <property type="term" value="F:phosphoribosylglycinamide formyltransferase activity"/>
    <property type="evidence" value="ECO:0007669"/>
    <property type="project" value="UniProtKB-UniRule"/>
</dbReference>
<keyword evidence="2 4" id="KW-0808">Transferase</keyword>
<feature type="binding site" evidence="4">
    <location>
        <position position="67"/>
    </location>
    <ligand>
        <name>(6R)-10-formyltetrahydrofolate</name>
        <dbReference type="ChEBI" id="CHEBI:195366"/>
    </ligand>
</feature>
<evidence type="ECO:0000256" key="3">
    <source>
        <dbReference type="ARBA" id="ARBA00022755"/>
    </source>
</evidence>
<dbReference type="PANTHER" id="PTHR43369:SF2">
    <property type="entry name" value="PHOSPHORIBOSYLGLYCINAMIDE FORMYLTRANSFERASE"/>
    <property type="match status" value="1"/>
</dbReference>
<dbReference type="CDD" id="cd08645">
    <property type="entry name" value="FMT_core_GART"/>
    <property type="match status" value="1"/>
</dbReference>
<dbReference type="Proteomes" id="UP000321523">
    <property type="component" value="Unassembled WGS sequence"/>
</dbReference>
<dbReference type="RefSeq" id="WP_044425750.1">
    <property type="nucleotide sequence ID" value="NZ_BJYZ01000001.1"/>
</dbReference>
<dbReference type="InterPro" id="IPR002376">
    <property type="entry name" value="Formyl_transf_N"/>
</dbReference>
<comment type="catalytic activity">
    <reaction evidence="4">
        <text>N(1)-(5-phospho-beta-D-ribosyl)glycinamide + (6R)-10-formyltetrahydrofolate = N(2)-formyl-N(1)-(5-phospho-beta-D-ribosyl)glycinamide + (6S)-5,6,7,8-tetrahydrofolate + H(+)</text>
        <dbReference type="Rhea" id="RHEA:15053"/>
        <dbReference type="ChEBI" id="CHEBI:15378"/>
        <dbReference type="ChEBI" id="CHEBI:57453"/>
        <dbReference type="ChEBI" id="CHEBI:143788"/>
        <dbReference type="ChEBI" id="CHEBI:147286"/>
        <dbReference type="ChEBI" id="CHEBI:195366"/>
        <dbReference type="EC" id="2.1.2.2"/>
    </reaction>
</comment>
<dbReference type="OrthoDB" id="9806170at2"/>
<comment type="pathway">
    <text evidence="1 4">Purine metabolism; IMP biosynthesis via de novo pathway; N(2)-formyl-N(1)-(5-phospho-D-ribosyl)glycinamide from N(1)-(5-phospho-D-ribosyl)glycinamide (10-formyl THF route): step 1/1.</text>
</comment>
<proteinExistence type="inferred from homology"/>
<dbReference type="EMBL" id="BJYZ01000001">
    <property type="protein sequence ID" value="GEO36055.1"/>
    <property type="molecule type" value="Genomic_DNA"/>
</dbReference>
<dbReference type="AlphaFoldDB" id="A0A512DHY3"/>
<dbReference type="GO" id="GO:0006189">
    <property type="term" value="P:'de novo' IMP biosynthetic process"/>
    <property type="evidence" value="ECO:0007669"/>
    <property type="project" value="UniProtKB-UniRule"/>
</dbReference>
<dbReference type="Pfam" id="PF00551">
    <property type="entry name" value="Formyl_trans_N"/>
    <property type="match status" value="1"/>
</dbReference>
<feature type="binding site" evidence="4">
    <location>
        <begin position="14"/>
        <end position="16"/>
    </location>
    <ligand>
        <name>N(1)-(5-phospho-beta-D-ribosyl)glycinamide</name>
        <dbReference type="ChEBI" id="CHEBI:143788"/>
    </ligand>
</feature>
<reference evidence="6 7" key="1">
    <citation type="submission" date="2019-07" db="EMBL/GenBank/DDBJ databases">
        <title>Whole genome shotgun sequence of Skermanella aerolata NBRC 106429.</title>
        <authorList>
            <person name="Hosoyama A."/>
            <person name="Uohara A."/>
            <person name="Ohji S."/>
            <person name="Ichikawa N."/>
        </authorList>
    </citation>
    <scope>NUCLEOTIDE SEQUENCE [LARGE SCALE GENOMIC DNA]</scope>
    <source>
        <strain evidence="6 7">NBRC 106429</strain>
    </source>
</reference>
<feature type="site" description="Raises pKa of active site His" evidence="4">
    <location>
        <position position="147"/>
    </location>
</feature>
<feature type="binding site" evidence="4">
    <location>
        <position position="109"/>
    </location>
    <ligand>
        <name>(6R)-10-formyltetrahydrofolate</name>
        <dbReference type="ChEBI" id="CHEBI:195366"/>
    </ligand>
</feature>
<dbReference type="NCBIfam" id="TIGR00639">
    <property type="entry name" value="PurN"/>
    <property type="match status" value="1"/>
</dbReference>
<comment type="function">
    <text evidence="4">Catalyzes the transfer of a formyl group from 10-formyltetrahydrofolate to 5-phospho-ribosyl-glycinamide (GAR), producing 5-phospho-ribosyl-N-formylglycinamide (FGAR) and tetrahydrofolate.</text>
</comment>
<dbReference type="PANTHER" id="PTHR43369">
    <property type="entry name" value="PHOSPHORIBOSYLGLYCINAMIDE FORMYLTRANSFERASE"/>
    <property type="match status" value="1"/>
</dbReference>
<evidence type="ECO:0000256" key="2">
    <source>
        <dbReference type="ARBA" id="ARBA00022679"/>
    </source>
</evidence>
<name>A0A512DHY3_9PROT</name>
<feature type="active site" description="Proton donor" evidence="4">
    <location>
        <position position="111"/>
    </location>
</feature>
<dbReference type="GO" id="GO:0005829">
    <property type="term" value="C:cytosol"/>
    <property type="evidence" value="ECO:0007669"/>
    <property type="project" value="TreeGrafter"/>
</dbReference>
<keyword evidence="3 4" id="KW-0658">Purine biosynthesis</keyword>
<protein>
    <recommendedName>
        <fullName evidence="4">Phosphoribosylglycinamide formyltransferase</fullName>
        <ecNumber evidence="4">2.1.2.2</ecNumber>
    </recommendedName>
    <alternativeName>
        <fullName evidence="4">5'-phosphoribosylglycinamide transformylase</fullName>
    </alternativeName>
    <alternativeName>
        <fullName evidence="4">GAR transformylase</fullName>
        <shortName evidence="4">GART</shortName>
    </alternativeName>
</protein>
<evidence type="ECO:0000256" key="4">
    <source>
        <dbReference type="HAMAP-Rule" id="MF_01930"/>
    </source>
</evidence>
<dbReference type="EC" id="2.1.2.2" evidence="4"/>
<sequence>MARLKVGVLISGRGSNLQALIDACADSAFPAEIVLVLSNRADAYGLERARRAGIPAAVVSHRDFADKPGFEAAMDDALNAAGVELVCLAGFMRLLTAGFVERWHDRLINIHPSLLPSFKGLDTHARAIAAGVRFTGCTVHYVRPAMDEGPIILQAVVPILEGDDDHALADRVLVAEHRCYPGALKLIAEGRARVDGDRVLIAGGPADAPEPILNPPV</sequence>
<organism evidence="6 7">
    <name type="scientific">Skermanella aerolata</name>
    <dbReference type="NCBI Taxonomy" id="393310"/>
    <lineage>
        <taxon>Bacteria</taxon>
        <taxon>Pseudomonadati</taxon>
        <taxon>Pseudomonadota</taxon>
        <taxon>Alphaproteobacteria</taxon>
        <taxon>Rhodospirillales</taxon>
        <taxon>Azospirillaceae</taxon>
        <taxon>Skermanella</taxon>
    </lineage>
</organism>
<dbReference type="InterPro" id="IPR004607">
    <property type="entry name" value="GART"/>
</dbReference>
<accession>A0A512DHY3</accession>
<comment type="similarity">
    <text evidence="4">Belongs to the GART family.</text>
</comment>
<feature type="domain" description="Formyl transferase N-terminal" evidence="5">
    <location>
        <begin position="5"/>
        <end position="184"/>
    </location>
</feature>
<gene>
    <name evidence="4 6" type="primary">purN</name>
    <name evidence="6" type="ORF">SAE02_02030</name>
</gene>
<dbReference type="UniPathway" id="UPA00074">
    <property type="reaction ID" value="UER00126"/>
</dbReference>
<feature type="binding site" evidence="4">
    <location>
        <begin position="92"/>
        <end position="95"/>
    </location>
    <ligand>
        <name>(6R)-10-formyltetrahydrofolate</name>
        <dbReference type="ChEBI" id="CHEBI:195366"/>
    </ligand>
</feature>